<dbReference type="Pfam" id="PF05899">
    <property type="entry name" value="Cupin_3"/>
    <property type="match status" value="1"/>
</dbReference>
<sequence length="117" mass="13119">MSDMVFRFPTPGPEPLLTDLEGWTKVEGNPTMKTWVQHTSIDGSVISGTWEATTGTWHASYKFYEFVHLIEGQITITPDGSAPVTLHPGDAFTVEPGFKGTWKIEKPVRKHFCIKLK</sequence>
<dbReference type="EMBL" id="FOCE01000013">
    <property type="protein sequence ID" value="SEO14926.1"/>
    <property type="molecule type" value="Genomic_DNA"/>
</dbReference>
<proteinExistence type="predicted"/>
<organism evidence="2 3">
    <name type="scientific">Gemmobacter aquatilis</name>
    <dbReference type="NCBI Taxonomy" id="933059"/>
    <lineage>
        <taxon>Bacteria</taxon>
        <taxon>Pseudomonadati</taxon>
        <taxon>Pseudomonadota</taxon>
        <taxon>Alphaproteobacteria</taxon>
        <taxon>Rhodobacterales</taxon>
        <taxon>Paracoccaceae</taxon>
        <taxon>Gemmobacter</taxon>
    </lineage>
</organism>
<dbReference type="PANTHER" id="PTHR40943:SF1">
    <property type="entry name" value="CYTOPLASMIC PROTEIN"/>
    <property type="match status" value="1"/>
</dbReference>
<dbReference type="SUPFAM" id="SSF51182">
    <property type="entry name" value="RmlC-like cupins"/>
    <property type="match status" value="1"/>
</dbReference>
<protein>
    <recommendedName>
        <fullName evidence="1">(S)-ureidoglycine aminohydrolase cupin domain-containing protein</fullName>
    </recommendedName>
</protein>
<evidence type="ECO:0000313" key="2">
    <source>
        <dbReference type="EMBL" id="SEO14926.1"/>
    </source>
</evidence>
<dbReference type="OrthoDB" id="9799053at2"/>
<reference evidence="2 3" key="1">
    <citation type="submission" date="2016-10" db="EMBL/GenBank/DDBJ databases">
        <authorList>
            <person name="de Groot N.N."/>
        </authorList>
    </citation>
    <scope>NUCLEOTIDE SEQUENCE [LARGE SCALE GENOMIC DNA]</scope>
    <source>
        <strain evidence="2 3">DSM 3857</strain>
    </source>
</reference>
<dbReference type="CDD" id="cd02227">
    <property type="entry name" value="cupin_TM1112-like"/>
    <property type="match status" value="1"/>
</dbReference>
<dbReference type="AlphaFoldDB" id="A0A1H8MCP2"/>
<accession>A0A1H8MCP2</accession>
<gene>
    <name evidence="2" type="ORF">SAMN04488103_1134</name>
</gene>
<evidence type="ECO:0000313" key="3">
    <source>
        <dbReference type="Proteomes" id="UP000198761"/>
    </source>
</evidence>
<feature type="domain" description="(S)-ureidoglycine aminohydrolase cupin" evidence="1">
    <location>
        <begin position="42"/>
        <end position="112"/>
    </location>
</feature>
<dbReference type="InterPro" id="IPR008579">
    <property type="entry name" value="UGlyAH_Cupin_dom"/>
</dbReference>
<dbReference type="Gene3D" id="2.60.120.10">
    <property type="entry name" value="Jelly Rolls"/>
    <property type="match status" value="1"/>
</dbReference>
<dbReference type="PANTHER" id="PTHR40943">
    <property type="entry name" value="CYTOPLASMIC PROTEIN-RELATED"/>
    <property type="match status" value="1"/>
</dbReference>
<name>A0A1H8MCP2_9RHOB</name>
<evidence type="ECO:0000259" key="1">
    <source>
        <dbReference type="Pfam" id="PF05899"/>
    </source>
</evidence>
<keyword evidence="3" id="KW-1185">Reference proteome</keyword>
<dbReference type="Proteomes" id="UP000198761">
    <property type="component" value="Unassembled WGS sequence"/>
</dbReference>
<dbReference type="InterPro" id="IPR014710">
    <property type="entry name" value="RmlC-like_jellyroll"/>
</dbReference>
<dbReference type="RefSeq" id="WP_091303380.1">
    <property type="nucleotide sequence ID" value="NZ_FOCE01000013.1"/>
</dbReference>
<dbReference type="InterPro" id="IPR011051">
    <property type="entry name" value="RmlC_Cupin_sf"/>
</dbReference>